<dbReference type="Pfam" id="PF13439">
    <property type="entry name" value="Glyco_transf_4"/>
    <property type="match status" value="1"/>
</dbReference>
<accession>A0AAP5I601</accession>
<dbReference type="AlphaFoldDB" id="A0AAP5I601"/>
<feature type="domain" description="Glycosyl transferase family 1" evidence="1">
    <location>
        <begin position="224"/>
        <end position="390"/>
    </location>
</feature>
<dbReference type="Gene3D" id="3.40.50.2000">
    <property type="entry name" value="Glycogen Phosphorylase B"/>
    <property type="match status" value="2"/>
</dbReference>
<evidence type="ECO:0000313" key="4">
    <source>
        <dbReference type="Proteomes" id="UP000667802"/>
    </source>
</evidence>
<dbReference type="PANTHER" id="PTHR45947">
    <property type="entry name" value="SULFOQUINOVOSYL TRANSFERASE SQD2"/>
    <property type="match status" value="1"/>
</dbReference>
<dbReference type="Proteomes" id="UP000667802">
    <property type="component" value="Unassembled WGS sequence"/>
</dbReference>
<sequence>MNVLHLSSFDINGGAARAAYRLHQGLLNKNVTSRMLVLEKYSRDNSILEPRTKLSQGIARAKITFDALPLKLYRQQKNTLLSLQWLPDTVAHKVRKLNPDIINLHWISGGFMQIETLAKLNRPLVFTLHDMWAFTGGCHYSGNCDRYTASCGFCPELDSNHQCDLSHWVWRRKAKAWRKLNLTIVAISSWIAKCASSSSLFKDLRIEIIPNGLNTNTYRPLNKEAARQLLGLPKDKRLVLFGALNATSDHRKGFHLLQSALQNLSRSRWRDMIELAVFGSSQPNNPIDQGLKARYLGQLNDDISLACVYSAADVMVVPSIQEAFGQTASEALACATPVVAFNSTGLIDIVEHQRNGYLAKPFEVDDLAQGIAWVLENEERYQKLSHYARHKAEQQFTLETQASRYLALFNEIKL</sequence>
<dbReference type="InterPro" id="IPR001296">
    <property type="entry name" value="Glyco_trans_1"/>
</dbReference>
<dbReference type="GO" id="GO:0016757">
    <property type="term" value="F:glycosyltransferase activity"/>
    <property type="evidence" value="ECO:0007669"/>
    <property type="project" value="InterPro"/>
</dbReference>
<feature type="domain" description="Glycosyltransferase subfamily 4-like N-terminal" evidence="2">
    <location>
        <begin position="13"/>
        <end position="216"/>
    </location>
</feature>
<dbReference type="RefSeq" id="WP_208342290.1">
    <property type="nucleotide sequence ID" value="NZ_CAWQFN010000127.1"/>
</dbReference>
<evidence type="ECO:0000259" key="2">
    <source>
        <dbReference type="Pfam" id="PF13439"/>
    </source>
</evidence>
<evidence type="ECO:0000313" key="3">
    <source>
        <dbReference type="EMBL" id="MDR9895673.1"/>
    </source>
</evidence>
<gene>
    <name evidence="3" type="ORF">G7B40_014005</name>
</gene>
<dbReference type="PANTHER" id="PTHR45947:SF13">
    <property type="entry name" value="TRANSFERASE"/>
    <property type="match status" value="1"/>
</dbReference>
<evidence type="ECO:0000259" key="1">
    <source>
        <dbReference type="Pfam" id="PF00534"/>
    </source>
</evidence>
<dbReference type="Pfam" id="PF00534">
    <property type="entry name" value="Glycos_transf_1"/>
    <property type="match status" value="1"/>
</dbReference>
<name>A0AAP5I601_9CYAN</name>
<proteinExistence type="predicted"/>
<keyword evidence="4" id="KW-1185">Reference proteome</keyword>
<organism evidence="3 4">
    <name type="scientific">Aetokthonos hydrillicola Thurmond2011</name>
    <dbReference type="NCBI Taxonomy" id="2712845"/>
    <lineage>
        <taxon>Bacteria</taxon>
        <taxon>Bacillati</taxon>
        <taxon>Cyanobacteriota</taxon>
        <taxon>Cyanophyceae</taxon>
        <taxon>Nostocales</taxon>
        <taxon>Hapalosiphonaceae</taxon>
        <taxon>Aetokthonos</taxon>
    </lineage>
</organism>
<reference evidence="4" key="1">
    <citation type="journal article" date="2021" name="Science">
        <title>Hunting the eagle killer: A cyanobacterial neurotoxin causes vacuolar myelinopathy.</title>
        <authorList>
            <person name="Breinlinger S."/>
            <person name="Phillips T.J."/>
            <person name="Haram B.N."/>
            <person name="Mares J."/>
            <person name="Martinez Yerena J.A."/>
            <person name="Hrouzek P."/>
            <person name="Sobotka R."/>
            <person name="Henderson W.M."/>
            <person name="Schmieder P."/>
            <person name="Williams S.M."/>
            <person name="Lauderdale J.D."/>
            <person name="Wilde H.D."/>
            <person name="Gerrin W."/>
            <person name="Kust A."/>
            <person name="Washington J.W."/>
            <person name="Wagner C."/>
            <person name="Geier B."/>
            <person name="Liebeke M."/>
            <person name="Enke H."/>
            <person name="Niedermeyer T.H.J."/>
            <person name="Wilde S.B."/>
        </authorList>
    </citation>
    <scope>NUCLEOTIDE SEQUENCE [LARGE SCALE GENOMIC DNA]</scope>
    <source>
        <strain evidence="4">Thurmond2011</strain>
    </source>
</reference>
<dbReference type="InterPro" id="IPR050194">
    <property type="entry name" value="Glycosyltransferase_grp1"/>
</dbReference>
<protein>
    <submittedName>
        <fullName evidence="3">Glycosyltransferase family 4 protein</fullName>
    </submittedName>
</protein>
<dbReference type="CDD" id="cd03825">
    <property type="entry name" value="GT4_WcaC-like"/>
    <property type="match status" value="1"/>
</dbReference>
<dbReference type="EMBL" id="JAALHA020000005">
    <property type="protein sequence ID" value="MDR9895673.1"/>
    <property type="molecule type" value="Genomic_DNA"/>
</dbReference>
<comment type="caution">
    <text evidence="3">The sequence shown here is derived from an EMBL/GenBank/DDBJ whole genome shotgun (WGS) entry which is preliminary data.</text>
</comment>
<dbReference type="SUPFAM" id="SSF53756">
    <property type="entry name" value="UDP-Glycosyltransferase/glycogen phosphorylase"/>
    <property type="match status" value="1"/>
</dbReference>
<dbReference type="InterPro" id="IPR028098">
    <property type="entry name" value="Glyco_trans_4-like_N"/>
</dbReference>